<comment type="similarity">
    <text evidence="1 2">Belongs to the UPF0251 family.</text>
</comment>
<evidence type="ECO:0000313" key="4">
    <source>
        <dbReference type="Proteomes" id="UP000011721"/>
    </source>
</evidence>
<dbReference type="InterPro" id="IPR002852">
    <property type="entry name" value="UPF0251"/>
</dbReference>
<accession>M1PK86</accession>
<dbReference type="GO" id="GO:0003677">
    <property type="term" value="F:DNA binding"/>
    <property type="evidence" value="ECO:0007669"/>
    <property type="project" value="UniProtKB-KW"/>
</dbReference>
<dbReference type="EMBL" id="CP003985">
    <property type="protein sequence ID" value="AGF79940.1"/>
    <property type="molecule type" value="Genomic_DNA"/>
</dbReference>
<dbReference type="RefSeq" id="WP_015405622.1">
    <property type="nucleotide sequence ID" value="NC_020304.1"/>
</dbReference>
<dbReference type="PATRIC" id="fig|1167006.5.peg.3684"/>
<dbReference type="AlphaFoldDB" id="M1PK86"/>
<dbReference type="OrthoDB" id="280278at2"/>
<name>M1PK86_DESSD</name>
<reference evidence="4" key="1">
    <citation type="journal article" date="2013" name="Stand. Genomic Sci.">
        <title>Complete genome sequence of Desulfocapsa sulfexigens, a marine deltaproteobacterium specialized in disproportionating inorganic sulfur compounds.</title>
        <authorList>
            <person name="Finster K.W."/>
            <person name="Kjeldsen K.U."/>
            <person name="Kube M."/>
            <person name="Reinhardt R."/>
            <person name="Mussmann M."/>
            <person name="Amann R."/>
            <person name="Schreiber L."/>
        </authorList>
    </citation>
    <scope>NUCLEOTIDE SEQUENCE [LARGE SCALE GENOMIC DNA]</scope>
    <source>
        <strain evidence="4">DSM 10523 / SB164P1</strain>
    </source>
</reference>
<keyword evidence="4" id="KW-1185">Reference proteome</keyword>
<gene>
    <name evidence="3" type="ordered locus">UWK_03423</name>
</gene>
<evidence type="ECO:0000313" key="3">
    <source>
        <dbReference type="EMBL" id="AGF79940.1"/>
    </source>
</evidence>
<evidence type="ECO:0000256" key="2">
    <source>
        <dbReference type="HAMAP-Rule" id="MF_00674"/>
    </source>
</evidence>
<dbReference type="Pfam" id="PF02001">
    <property type="entry name" value="DUF134"/>
    <property type="match status" value="1"/>
</dbReference>
<dbReference type="HOGENOM" id="CLU_094511_2_1_7"/>
<dbReference type="KEGG" id="dsf:UWK_03423"/>
<evidence type="ECO:0000256" key="1">
    <source>
        <dbReference type="ARBA" id="ARBA00009350"/>
    </source>
</evidence>
<dbReference type="PANTHER" id="PTHR37478">
    <property type="match status" value="1"/>
</dbReference>
<proteinExistence type="inferred from homology"/>
<dbReference type="Proteomes" id="UP000011721">
    <property type="component" value="Chromosome"/>
</dbReference>
<dbReference type="InterPro" id="IPR036388">
    <property type="entry name" value="WH-like_DNA-bd_sf"/>
</dbReference>
<protein>
    <recommendedName>
        <fullName evidence="2">UPF0251 protein UWK_03423</fullName>
    </recommendedName>
</protein>
<organism evidence="3 4">
    <name type="scientific">Desulfocapsa sulfexigens (strain DSM 10523 / SB164P1)</name>
    <dbReference type="NCBI Taxonomy" id="1167006"/>
    <lineage>
        <taxon>Bacteria</taxon>
        <taxon>Pseudomonadati</taxon>
        <taxon>Thermodesulfobacteriota</taxon>
        <taxon>Desulfobulbia</taxon>
        <taxon>Desulfobulbales</taxon>
        <taxon>Desulfocapsaceae</taxon>
        <taxon>Desulfocapsa</taxon>
    </lineage>
</organism>
<dbReference type="SUPFAM" id="SSF88659">
    <property type="entry name" value="Sigma3 and sigma4 domains of RNA polymerase sigma factors"/>
    <property type="match status" value="1"/>
</dbReference>
<dbReference type="InterPro" id="IPR013324">
    <property type="entry name" value="RNA_pol_sigma_r3/r4-like"/>
</dbReference>
<dbReference type="HAMAP" id="MF_00674">
    <property type="entry name" value="UPF0251"/>
    <property type="match status" value="1"/>
</dbReference>
<dbReference type="PANTHER" id="PTHR37478:SF2">
    <property type="entry name" value="UPF0251 PROTEIN TK0562"/>
    <property type="match status" value="1"/>
</dbReference>
<keyword evidence="3" id="KW-0238">DNA-binding</keyword>
<sequence length="97" mass="10911">MSPRPKKLRKCEGNFCGRAFKPTGTPLSKLDKIELFRDEMEALRLCDREGLTQEEAGIKMGVSRGTIQRIITIARRKTAEAISEGRALIFVDEDEGQ</sequence>
<dbReference type="Gene3D" id="1.10.10.10">
    <property type="entry name" value="Winged helix-like DNA-binding domain superfamily/Winged helix DNA-binding domain"/>
    <property type="match status" value="1"/>
</dbReference>
<dbReference type="STRING" id="1167006.UWK_03423"/>
<dbReference type="eggNOG" id="COG1342">
    <property type="taxonomic scope" value="Bacteria"/>
</dbReference>